<organism evidence="4 6">
    <name type="scientific">Marinobacter mobilis</name>
    <dbReference type="NCBI Taxonomy" id="488533"/>
    <lineage>
        <taxon>Bacteria</taxon>
        <taxon>Pseudomonadati</taxon>
        <taxon>Pseudomonadota</taxon>
        <taxon>Gammaproteobacteria</taxon>
        <taxon>Pseudomonadales</taxon>
        <taxon>Marinobacteraceae</taxon>
        <taxon>Marinobacter</taxon>
    </lineage>
</organism>
<dbReference type="InterPro" id="IPR013249">
    <property type="entry name" value="RNA_pol_sigma70_r4_t2"/>
</dbReference>
<protein>
    <submittedName>
        <fullName evidence="4">RNA polymerase sigma-70 factor, ECF subfamily</fullName>
    </submittedName>
</protein>
<dbReference type="Pfam" id="PF08281">
    <property type="entry name" value="Sigma70_r4_2"/>
    <property type="match status" value="1"/>
</dbReference>
<evidence type="ECO:0000313" key="6">
    <source>
        <dbReference type="Proteomes" id="UP000199675"/>
    </source>
</evidence>
<name>A0A1H2Y9Y5_9GAMM</name>
<dbReference type="GO" id="GO:0006352">
    <property type="term" value="P:DNA-templated transcription initiation"/>
    <property type="evidence" value="ECO:0007669"/>
    <property type="project" value="InterPro"/>
</dbReference>
<dbReference type="InterPro" id="IPR014284">
    <property type="entry name" value="RNA_pol_sigma-70_dom"/>
</dbReference>
<evidence type="ECO:0000256" key="1">
    <source>
        <dbReference type="ARBA" id="ARBA00011344"/>
    </source>
</evidence>
<dbReference type="AlphaFoldDB" id="A0A1H2Y9Y5"/>
<comment type="subunit">
    <text evidence="1">Interacts transiently with the RNA polymerase catalytic core formed by RpoA, RpoB, RpoC and RpoZ (2 alpha, 1 beta, 1 beta' and 1 omega subunit) to form the RNA polymerase holoenzyme that can initiate transcription.</text>
</comment>
<dbReference type="PANTHER" id="PTHR30173:SF36">
    <property type="entry name" value="ECF RNA POLYMERASE SIGMA FACTOR SIGJ"/>
    <property type="match status" value="1"/>
</dbReference>
<keyword evidence="6" id="KW-1185">Reference proteome</keyword>
<dbReference type="EMBL" id="FNNE01000010">
    <property type="protein sequence ID" value="SDX49177.1"/>
    <property type="molecule type" value="Genomic_DNA"/>
</dbReference>
<evidence type="ECO:0000313" key="5">
    <source>
        <dbReference type="EMBL" id="SDX49177.1"/>
    </source>
</evidence>
<dbReference type="InterPro" id="IPR032710">
    <property type="entry name" value="NTF2-like_dom_sf"/>
</dbReference>
<dbReference type="Gene3D" id="1.10.1740.10">
    <property type="match status" value="1"/>
</dbReference>
<evidence type="ECO:0000259" key="2">
    <source>
        <dbReference type="Pfam" id="PF04542"/>
    </source>
</evidence>
<dbReference type="Gene3D" id="1.10.10.10">
    <property type="entry name" value="Winged helix-like DNA-binding domain superfamily/Winged helix DNA-binding domain"/>
    <property type="match status" value="1"/>
</dbReference>
<dbReference type="STRING" id="488533.SAMN04487960_105301"/>
<dbReference type="Pfam" id="PF04542">
    <property type="entry name" value="Sigma70_r2"/>
    <property type="match status" value="1"/>
</dbReference>
<evidence type="ECO:0000313" key="4">
    <source>
        <dbReference type="EMBL" id="SDX01648.1"/>
    </source>
</evidence>
<dbReference type="SUPFAM" id="SSF54427">
    <property type="entry name" value="NTF2-like"/>
    <property type="match status" value="1"/>
</dbReference>
<dbReference type="Gene3D" id="3.10.450.50">
    <property type="match status" value="1"/>
</dbReference>
<dbReference type="GO" id="GO:0016987">
    <property type="term" value="F:sigma factor activity"/>
    <property type="evidence" value="ECO:0007669"/>
    <property type="project" value="InterPro"/>
</dbReference>
<reference evidence="4 6" key="1">
    <citation type="submission" date="2016-10" db="EMBL/GenBank/DDBJ databases">
        <authorList>
            <person name="de Groot N.N."/>
        </authorList>
    </citation>
    <scope>NUCLEOTIDE SEQUENCE [LARGE SCALE GENOMIC DNA]</scope>
    <source>
        <strain evidence="4 6">CGMCC 1.7059</strain>
    </source>
</reference>
<dbReference type="RefSeq" id="WP_091813183.1">
    <property type="nucleotide sequence ID" value="NZ_FNNE01000005.1"/>
</dbReference>
<dbReference type="Proteomes" id="UP000199675">
    <property type="component" value="Unassembled WGS sequence"/>
</dbReference>
<dbReference type="GO" id="GO:0003677">
    <property type="term" value="F:DNA binding"/>
    <property type="evidence" value="ECO:0007669"/>
    <property type="project" value="InterPro"/>
</dbReference>
<dbReference type="InterPro" id="IPR052704">
    <property type="entry name" value="ECF_Sigma-70_Domain"/>
</dbReference>
<dbReference type="EMBL" id="FNNE01000005">
    <property type="protein sequence ID" value="SDX01648.1"/>
    <property type="molecule type" value="Genomic_DNA"/>
</dbReference>
<dbReference type="NCBIfam" id="NF007214">
    <property type="entry name" value="PRK09636.1"/>
    <property type="match status" value="1"/>
</dbReference>
<sequence length="292" mass="32765">MNTKAELFTKARPRLFGLAYRMLGCRMDAEDVVQDAWLKYSRDRSDNLDDPEAWLVTVVTRLGIDRLRYLRSRREEYYGPWLPEPVAATESRTAEETMALAADLSMGFLLTLERLSPEERAAFLLREVFDYSYAEMTRILGRSEAANRQVVSRARQRVRDGRPRFAVAPQDHNRVVARFTEALMQQDSEAFSALLAEDIRWISDGGGKAVAATRVVCGVRAASRLAMGLVRQWQGQARVSMGMVNGQQGIIIAISDKVSAVIALESDGQRVLSIYSVVNPDKLTTFHSGTEN</sequence>
<dbReference type="InterPro" id="IPR013324">
    <property type="entry name" value="RNA_pol_sigma_r3/r4-like"/>
</dbReference>
<dbReference type="NCBIfam" id="TIGR02937">
    <property type="entry name" value="sigma70-ECF"/>
    <property type="match status" value="1"/>
</dbReference>
<feature type="domain" description="RNA polymerase sigma-70 region 2" evidence="2">
    <location>
        <begin position="7"/>
        <end position="71"/>
    </location>
</feature>
<evidence type="ECO:0000259" key="3">
    <source>
        <dbReference type="Pfam" id="PF08281"/>
    </source>
</evidence>
<dbReference type="SUPFAM" id="SSF88946">
    <property type="entry name" value="Sigma2 domain of RNA polymerase sigma factors"/>
    <property type="match status" value="1"/>
</dbReference>
<dbReference type="PANTHER" id="PTHR30173">
    <property type="entry name" value="SIGMA 19 FACTOR"/>
    <property type="match status" value="1"/>
</dbReference>
<gene>
    <name evidence="4" type="ORF">SAMN04487960_105301</name>
    <name evidence="5" type="ORF">SAMN04487960_11031</name>
</gene>
<feature type="domain" description="RNA polymerase sigma factor 70 region 4 type 2" evidence="3">
    <location>
        <begin position="109"/>
        <end position="157"/>
    </location>
</feature>
<proteinExistence type="predicted"/>
<dbReference type="InterPro" id="IPR007627">
    <property type="entry name" value="RNA_pol_sigma70_r2"/>
</dbReference>
<accession>A0A1H2Y9Y5</accession>
<dbReference type="InterPro" id="IPR013325">
    <property type="entry name" value="RNA_pol_sigma_r2"/>
</dbReference>
<dbReference type="OrthoDB" id="3211555at2"/>
<dbReference type="SUPFAM" id="SSF88659">
    <property type="entry name" value="Sigma3 and sigma4 domains of RNA polymerase sigma factors"/>
    <property type="match status" value="1"/>
</dbReference>
<dbReference type="InterPro" id="IPR036388">
    <property type="entry name" value="WH-like_DNA-bd_sf"/>
</dbReference>